<sequence>MRIPFKPIALGAVASAPFPRYPYSNSSAPPTIVMSTTGQITVAAYTGSAFTPLLNASVPGAPTWVEFVEPNKLYAVDEWSSDIYLYHLNLPAANSTSVSLSEPVAKASGSLASVHLAFNQDNTRMVSAAYGGAAVDIWDTTADQLRLLTTINSTGKTGPVSPSQDVAHPHQSTNDPSGRWFVVNDLGTDDILLIDSLDDAWTLTSTTATPAGCGPRHGTFYPHDAAADEATHYFVACELSNQVLAYTVTYTEAALELTLAQEISTFVDGTAPKGAAAGGIALSPDNAHLYVSNRLTGAPSDTIATYAISPAEGTLEILDETETGGVLPRMFSLSPAGTELFVGNQNGPVGAAAFKRAADGRLAATPAAKLPLADFGGVQGKGPACIKQIRPL</sequence>
<evidence type="ECO:0000313" key="3">
    <source>
        <dbReference type="EMBL" id="KAI6780096.1"/>
    </source>
</evidence>
<evidence type="ECO:0000256" key="2">
    <source>
        <dbReference type="SAM" id="MobiDB-lite"/>
    </source>
</evidence>
<reference evidence="3" key="1">
    <citation type="journal article" date="2021" name="J Fungi (Basel)">
        <title>Genomic and Metabolomic Analyses of the Marine Fungus Emericellopsis cladophorae: Insights into Saltwater Adaptability Mechanisms and Its Biosynthetic Potential.</title>
        <authorList>
            <person name="Goncalves M.F.M."/>
            <person name="Hilario S."/>
            <person name="Van de Peer Y."/>
            <person name="Esteves A.C."/>
            <person name="Alves A."/>
        </authorList>
    </citation>
    <scope>NUCLEOTIDE SEQUENCE</scope>
    <source>
        <strain evidence="3">MUM 19.33</strain>
    </source>
</reference>
<evidence type="ECO:0000256" key="1">
    <source>
        <dbReference type="ARBA" id="ARBA00005564"/>
    </source>
</evidence>
<keyword evidence="4" id="KW-1185">Reference proteome</keyword>
<dbReference type="InterPro" id="IPR019405">
    <property type="entry name" value="Lactonase_7-beta_prop"/>
</dbReference>
<protein>
    <recommendedName>
        <fullName evidence="5">6-phosphogluconolactonase</fullName>
    </recommendedName>
</protein>
<evidence type="ECO:0008006" key="5">
    <source>
        <dbReference type="Google" id="ProtNLM"/>
    </source>
</evidence>
<dbReference type="Proteomes" id="UP001055219">
    <property type="component" value="Unassembled WGS sequence"/>
</dbReference>
<dbReference type="Pfam" id="PF10282">
    <property type="entry name" value="Lactonase"/>
    <property type="match status" value="1"/>
</dbReference>
<organism evidence="3 4">
    <name type="scientific">Emericellopsis cladophorae</name>
    <dbReference type="NCBI Taxonomy" id="2686198"/>
    <lineage>
        <taxon>Eukaryota</taxon>
        <taxon>Fungi</taxon>
        <taxon>Dikarya</taxon>
        <taxon>Ascomycota</taxon>
        <taxon>Pezizomycotina</taxon>
        <taxon>Sordariomycetes</taxon>
        <taxon>Hypocreomycetidae</taxon>
        <taxon>Hypocreales</taxon>
        <taxon>Bionectriaceae</taxon>
        <taxon>Emericellopsis</taxon>
    </lineage>
</organism>
<dbReference type="InterPro" id="IPR015943">
    <property type="entry name" value="WD40/YVTN_repeat-like_dom_sf"/>
</dbReference>
<dbReference type="Gene3D" id="2.130.10.10">
    <property type="entry name" value="YVTN repeat-like/Quinoprotein amine dehydrogenase"/>
    <property type="match status" value="1"/>
</dbReference>
<dbReference type="RefSeq" id="XP_051360952.1">
    <property type="nucleotide sequence ID" value="XM_051507896.1"/>
</dbReference>
<dbReference type="PANTHER" id="PTHR30344">
    <property type="entry name" value="6-PHOSPHOGLUCONOLACTONASE-RELATED"/>
    <property type="match status" value="1"/>
</dbReference>
<dbReference type="InterPro" id="IPR011048">
    <property type="entry name" value="Haem_d1_sf"/>
</dbReference>
<comment type="caution">
    <text evidence="3">The sequence shown here is derived from an EMBL/GenBank/DDBJ whole genome shotgun (WGS) entry which is preliminary data.</text>
</comment>
<dbReference type="PANTHER" id="PTHR30344:SF1">
    <property type="entry name" value="6-PHOSPHOGLUCONOLACTONASE"/>
    <property type="match status" value="1"/>
</dbReference>
<reference evidence="3" key="2">
    <citation type="submission" date="2022-07" db="EMBL/GenBank/DDBJ databases">
        <authorList>
            <person name="Goncalves M.F.M."/>
            <person name="Hilario S."/>
            <person name="Van De Peer Y."/>
            <person name="Esteves A.C."/>
            <person name="Alves A."/>
        </authorList>
    </citation>
    <scope>NUCLEOTIDE SEQUENCE</scope>
    <source>
        <strain evidence="3">MUM 19.33</strain>
    </source>
</reference>
<dbReference type="AlphaFoldDB" id="A0A9Q0BCT8"/>
<dbReference type="EMBL" id="JAGIXG020000037">
    <property type="protein sequence ID" value="KAI6780096.1"/>
    <property type="molecule type" value="Genomic_DNA"/>
</dbReference>
<dbReference type="GeneID" id="75830717"/>
<accession>A0A9Q0BCT8</accession>
<name>A0A9Q0BCT8_9HYPO</name>
<dbReference type="SUPFAM" id="SSF51004">
    <property type="entry name" value="C-terminal (heme d1) domain of cytochrome cd1-nitrite reductase"/>
    <property type="match status" value="1"/>
</dbReference>
<evidence type="ECO:0000313" key="4">
    <source>
        <dbReference type="Proteomes" id="UP001055219"/>
    </source>
</evidence>
<proteinExistence type="inferred from homology"/>
<dbReference type="GO" id="GO:0017057">
    <property type="term" value="F:6-phosphogluconolactonase activity"/>
    <property type="evidence" value="ECO:0007669"/>
    <property type="project" value="TreeGrafter"/>
</dbReference>
<feature type="region of interest" description="Disordered" evidence="2">
    <location>
        <begin position="153"/>
        <end position="174"/>
    </location>
</feature>
<gene>
    <name evidence="3" type="ORF">J7T54_004228</name>
</gene>
<comment type="similarity">
    <text evidence="1">Belongs to the cycloisomerase 2 family.</text>
</comment>
<dbReference type="OrthoDB" id="9972196at2759"/>
<dbReference type="InterPro" id="IPR050282">
    <property type="entry name" value="Cycloisomerase_2"/>
</dbReference>